<dbReference type="Proteomes" id="UP000094580">
    <property type="component" value="Unassembled WGS sequence"/>
</dbReference>
<sequence>MIDTVAFSKEESNFDTYEIIDADWKDEYGLIVLIKEKKKYTLFFNDENFLSLNLEVDFPIVRWVDRETIVIVDSREELKKDNVFILNMNGIIVDSFNCGDGVEDVEVGKEGIWISYFDEGVFGSGISTEGLVLFSLEGKVLFRYHSDLFKGPIIDDCYAISKGKGSSIWLYPYSQFPLIQLYPESREINTYKVPVKFRGSHAISIRCKYAYFYGGYNSKGELYCWEIGKKKHEMIGRIDGRTRGLGNGESNHFISMSDKLIRLHKIIKDDEFTFS</sequence>
<evidence type="ECO:0008006" key="3">
    <source>
        <dbReference type="Google" id="ProtNLM"/>
    </source>
</evidence>
<protein>
    <recommendedName>
        <fullName evidence="3">TetR family transcriptional regulator</fullName>
    </recommendedName>
</protein>
<organism evidence="1 2">
    <name type="scientific">Gottfriedia luciferensis</name>
    <dbReference type="NCBI Taxonomy" id="178774"/>
    <lineage>
        <taxon>Bacteria</taxon>
        <taxon>Bacillati</taxon>
        <taxon>Bacillota</taxon>
        <taxon>Bacilli</taxon>
        <taxon>Bacillales</taxon>
        <taxon>Bacillaceae</taxon>
        <taxon>Gottfriedia</taxon>
    </lineage>
</organism>
<evidence type="ECO:0000313" key="1">
    <source>
        <dbReference type="EMBL" id="ODG91224.1"/>
    </source>
</evidence>
<reference evidence="1 2" key="1">
    <citation type="submission" date="2016-07" db="EMBL/GenBank/DDBJ databases">
        <authorList>
            <person name="Townsley L."/>
            <person name="Shank E.A."/>
        </authorList>
    </citation>
    <scope>NUCLEOTIDE SEQUENCE [LARGE SCALE GENOMIC DNA]</scope>
    <source>
        <strain evidence="1 2">CH01</strain>
    </source>
</reference>
<evidence type="ECO:0000313" key="2">
    <source>
        <dbReference type="Proteomes" id="UP000094580"/>
    </source>
</evidence>
<gene>
    <name evidence="1" type="ORF">BED47_08320</name>
</gene>
<comment type="caution">
    <text evidence="1">The sequence shown here is derived from an EMBL/GenBank/DDBJ whole genome shotgun (WGS) entry which is preliminary data.</text>
</comment>
<proteinExistence type="predicted"/>
<name>A0ABX2ZRY6_9BACI</name>
<accession>A0ABX2ZRY6</accession>
<dbReference type="EMBL" id="MDKC01000032">
    <property type="protein sequence ID" value="ODG91224.1"/>
    <property type="molecule type" value="Genomic_DNA"/>
</dbReference>
<keyword evidence="2" id="KW-1185">Reference proteome</keyword>